<accession>A0A1G7ZHU3</accession>
<gene>
    <name evidence="1" type="ORF">SAMN04488027_1267</name>
</gene>
<dbReference type="InterPro" id="IPR038714">
    <property type="entry name" value="YfeY-like_sf"/>
</dbReference>
<dbReference type="OrthoDB" id="978892at2"/>
<dbReference type="AlphaFoldDB" id="A0A1G7ZHU3"/>
<evidence type="ECO:0000313" key="2">
    <source>
        <dbReference type="Proteomes" id="UP000199296"/>
    </source>
</evidence>
<dbReference type="EMBL" id="FNCW01000026">
    <property type="protein sequence ID" value="SDH08137.1"/>
    <property type="molecule type" value="Genomic_DNA"/>
</dbReference>
<keyword evidence="2" id="KW-1185">Reference proteome</keyword>
<dbReference type="Proteomes" id="UP000199296">
    <property type="component" value="Unassembled WGS sequence"/>
</dbReference>
<organism evidence="1 2">
    <name type="scientific">Psychroflexus sediminis</name>
    <dbReference type="NCBI Taxonomy" id="470826"/>
    <lineage>
        <taxon>Bacteria</taxon>
        <taxon>Pseudomonadati</taxon>
        <taxon>Bacteroidota</taxon>
        <taxon>Flavobacteriia</taxon>
        <taxon>Flavobacteriales</taxon>
        <taxon>Flavobacteriaceae</taxon>
        <taxon>Psychroflexus</taxon>
    </lineage>
</organism>
<reference evidence="1 2" key="1">
    <citation type="submission" date="2016-10" db="EMBL/GenBank/DDBJ databases">
        <authorList>
            <person name="de Groot N.N."/>
        </authorList>
    </citation>
    <scope>NUCLEOTIDE SEQUENCE [LARGE SCALE GENOMIC DNA]</scope>
    <source>
        <strain evidence="1 2">DSM 19803</strain>
    </source>
</reference>
<evidence type="ECO:0000313" key="1">
    <source>
        <dbReference type="EMBL" id="SDH08137.1"/>
    </source>
</evidence>
<dbReference type="Gene3D" id="2.60.460.10">
    <property type="entry name" value="protein yfey like domain"/>
    <property type="match status" value="1"/>
</dbReference>
<protein>
    <submittedName>
        <fullName evidence="1">Uncharacterized protein</fullName>
    </submittedName>
</protein>
<proteinExistence type="predicted"/>
<dbReference type="RefSeq" id="WP_093370512.1">
    <property type="nucleotide sequence ID" value="NZ_FNCW01000026.1"/>
</dbReference>
<name>A0A1G7ZHU3_9FLAO</name>
<sequence>MKILTIIALFLFIDSGIIENDCVDNVKIGMDISEFLESKSEIYKVKKETINLEGDDYPIFNVYENSELIYAVEPDETEKKVWRIWLYGKDFKTDIGIGVGNTLGDLKEKYKIEEIITGEGNVAVIVKEIKVSFLLNSSKIPRDWWNEMKMDELKNDLSIELIII</sequence>